<sequence length="30" mass="3123">MPGPKSGKGGVGEWGEGMGDFWDSIGNKNK</sequence>
<dbReference type="AlphaFoldDB" id="A0A0V1GBH6"/>
<dbReference type="EMBL" id="JYDS01004001">
    <property type="protein sequence ID" value="KRY95592.1"/>
    <property type="molecule type" value="Genomic_DNA"/>
</dbReference>
<evidence type="ECO:0000256" key="1">
    <source>
        <dbReference type="SAM" id="MobiDB-lite"/>
    </source>
</evidence>
<keyword evidence="3" id="KW-1185">Reference proteome</keyword>
<accession>A0A0V1GBH6</accession>
<proteinExistence type="predicted"/>
<organism evidence="2 3">
    <name type="scientific">Trichinella pseudospiralis</name>
    <name type="common">Parasitic roundworm</name>
    <dbReference type="NCBI Taxonomy" id="6337"/>
    <lineage>
        <taxon>Eukaryota</taxon>
        <taxon>Metazoa</taxon>
        <taxon>Ecdysozoa</taxon>
        <taxon>Nematoda</taxon>
        <taxon>Enoplea</taxon>
        <taxon>Dorylaimia</taxon>
        <taxon>Trichinellida</taxon>
        <taxon>Trichinellidae</taxon>
        <taxon>Trichinella</taxon>
    </lineage>
</organism>
<name>A0A0V1GBH6_TRIPS</name>
<evidence type="ECO:0000313" key="2">
    <source>
        <dbReference type="EMBL" id="KRY95592.1"/>
    </source>
</evidence>
<feature type="compositionally biased region" description="Gly residues" evidence="1">
    <location>
        <begin position="1"/>
        <end position="18"/>
    </location>
</feature>
<reference evidence="2 3" key="1">
    <citation type="submission" date="2015-01" db="EMBL/GenBank/DDBJ databases">
        <title>Evolution of Trichinella species and genotypes.</title>
        <authorList>
            <person name="Korhonen P.K."/>
            <person name="Edoardo P."/>
            <person name="Giuseppe L.R."/>
            <person name="Gasser R.B."/>
        </authorList>
    </citation>
    <scope>NUCLEOTIDE SEQUENCE [LARGE SCALE GENOMIC DNA]</scope>
    <source>
        <strain evidence="2">ISS588</strain>
    </source>
</reference>
<comment type="caution">
    <text evidence="2">The sequence shown here is derived from an EMBL/GenBank/DDBJ whole genome shotgun (WGS) entry which is preliminary data.</text>
</comment>
<gene>
    <name evidence="2" type="ORF">T4B_4458</name>
</gene>
<feature type="region of interest" description="Disordered" evidence="1">
    <location>
        <begin position="1"/>
        <end position="30"/>
    </location>
</feature>
<dbReference type="Proteomes" id="UP000054805">
    <property type="component" value="Unassembled WGS sequence"/>
</dbReference>
<evidence type="ECO:0000313" key="3">
    <source>
        <dbReference type="Proteomes" id="UP000054805"/>
    </source>
</evidence>
<protein>
    <submittedName>
        <fullName evidence="2">Uncharacterized protein</fullName>
    </submittedName>
</protein>